<dbReference type="KEGG" id="bcv:Bcav_0336"/>
<reference evidence="2 3" key="1">
    <citation type="journal article" date="2009" name="Stand. Genomic Sci.">
        <title>Complete genome sequence of Beutenbergia cavernae type strain (HKI 0122).</title>
        <authorList>
            <person name="Land M."/>
            <person name="Pukall R."/>
            <person name="Abt B."/>
            <person name="Goker M."/>
            <person name="Rohde M."/>
            <person name="Glavina Del Rio T."/>
            <person name="Tice H."/>
            <person name="Copeland A."/>
            <person name="Cheng J.F."/>
            <person name="Lucas S."/>
            <person name="Chen F."/>
            <person name="Nolan M."/>
            <person name="Bruce D."/>
            <person name="Goodwin L."/>
            <person name="Pitluck S."/>
            <person name="Ivanova N."/>
            <person name="Mavromatis K."/>
            <person name="Ovchinnikova G."/>
            <person name="Pati A."/>
            <person name="Chen A."/>
            <person name="Palaniappan K."/>
            <person name="Hauser L."/>
            <person name="Chang Y.J."/>
            <person name="Jefferies C.C."/>
            <person name="Saunders E."/>
            <person name="Brettin T."/>
            <person name="Detter J.C."/>
            <person name="Han C."/>
            <person name="Chain P."/>
            <person name="Bristow J."/>
            <person name="Eisen J.A."/>
            <person name="Markowitz V."/>
            <person name="Hugenholtz P."/>
            <person name="Kyrpides N.C."/>
            <person name="Klenk H.P."/>
            <person name="Lapidus A."/>
        </authorList>
    </citation>
    <scope>NUCLEOTIDE SEQUENCE [LARGE SCALE GENOMIC DNA]</scope>
    <source>
        <strain evidence="3">ATCC BAA-8 / DSM 12333 / NBRC 16432</strain>
    </source>
</reference>
<organism evidence="2 3">
    <name type="scientific">Beutenbergia cavernae (strain ATCC BAA-8 / DSM 12333 / CCUG 43141 / JCM 11478 / NBRC 16432 / NCIMB 13614 / HKI 0122)</name>
    <dbReference type="NCBI Taxonomy" id="471853"/>
    <lineage>
        <taxon>Bacteria</taxon>
        <taxon>Bacillati</taxon>
        <taxon>Actinomycetota</taxon>
        <taxon>Actinomycetes</taxon>
        <taxon>Micrococcales</taxon>
        <taxon>Beutenbergiaceae</taxon>
        <taxon>Beutenbergia</taxon>
    </lineage>
</organism>
<dbReference type="OrthoDB" id="3078502at2"/>
<gene>
    <name evidence="2" type="ordered locus">Bcav_0336</name>
</gene>
<keyword evidence="3" id="KW-1185">Reference proteome</keyword>
<dbReference type="Proteomes" id="UP000007962">
    <property type="component" value="Chromosome"/>
</dbReference>
<accession>C5BWE2</accession>
<feature type="transmembrane region" description="Helical" evidence="1">
    <location>
        <begin position="163"/>
        <end position="180"/>
    </location>
</feature>
<feature type="transmembrane region" description="Helical" evidence="1">
    <location>
        <begin position="17"/>
        <end position="38"/>
    </location>
</feature>
<keyword evidence="1" id="KW-0472">Membrane</keyword>
<protein>
    <submittedName>
        <fullName evidence="2">Uncharacterized protein</fullName>
    </submittedName>
</protein>
<name>C5BWE2_BEUC1</name>
<keyword evidence="1" id="KW-1133">Transmembrane helix</keyword>
<feature type="transmembrane region" description="Helical" evidence="1">
    <location>
        <begin position="192"/>
        <end position="214"/>
    </location>
</feature>
<evidence type="ECO:0000313" key="3">
    <source>
        <dbReference type="Proteomes" id="UP000007962"/>
    </source>
</evidence>
<dbReference type="HOGENOM" id="CLU_102150_0_0_11"/>
<dbReference type="RefSeq" id="WP_012725380.1">
    <property type="nucleotide sequence ID" value="NC_012669.1"/>
</dbReference>
<evidence type="ECO:0000256" key="1">
    <source>
        <dbReference type="SAM" id="Phobius"/>
    </source>
</evidence>
<evidence type="ECO:0000313" key="2">
    <source>
        <dbReference type="EMBL" id="ACQ78600.1"/>
    </source>
</evidence>
<keyword evidence="1" id="KW-0812">Transmembrane</keyword>
<proteinExistence type="predicted"/>
<dbReference type="EMBL" id="CP001618">
    <property type="protein sequence ID" value="ACQ78600.1"/>
    <property type="molecule type" value="Genomic_DNA"/>
</dbReference>
<dbReference type="eggNOG" id="ENOG502ZTHS">
    <property type="taxonomic scope" value="Bacteria"/>
</dbReference>
<sequence>MSDDVPAPETRSGRPEWWSLAAAIILSAATVASAWSGYEASRWAGESVRWNRSATVARFDATAQLAAADSQRITDVEVFGTWLTAEVAGDDALADAVRERFRPEFVPAFDAWFATTDDGLPPGSPFERDEYVLAAQEQADGFVAEAERNALRADDASGLSTDYVLVAVLYASVLFLAGIASKLRNERVAHLMVALAALVFVGAAIAMLSLPITFGS</sequence>
<dbReference type="AlphaFoldDB" id="C5BWE2"/>